<comment type="caution">
    <text evidence="1">The sequence shown here is derived from an EMBL/GenBank/DDBJ whole genome shotgun (WGS) entry which is preliminary data.</text>
</comment>
<dbReference type="RefSeq" id="WP_049645221.1">
    <property type="nucleotide sequence ID" value="NZ_LFTY01000002.1"/>
</dbReference>
<dbReference type="STRING" id="1675527.AIOL_004783"/>
<dbReference type="AlphaFoldDB" id="A0A0J9EDJ5"/>
<name>A0A0J9EDJ5_9RHOB</name>
<organism evidence="1 2">
    <name type="scientific">Candidatus Rhodobacter oscarellae</name>
    <dbReference type="NCBI Taxonomy" id="1675527"/>
    <lineage>
        <taxon>Bacteria</taxon>
        <taxon>Pseudomonadati</taxon>
        <taxon>Pseudomonadota</taxon>
        <taxon>Alphaproteobacteria</taxon>
        <taxon>Rhodobacterales</taxon>
        <taxon>Rhodobacter group</taxon>
        <taxon>Rhodobacter</taxon>
    </lineage>
</organism>
<protein>
    <submittedName>
        <fullName evidence="1">Uncharacterized protein</fullName>
    </submittedName>
</protein>
<gene>
    <name evidence="1" type="ORF">AIOL_004783</name>
</gene>
<accession>A0A0J9EDJ5</accession>
<dbReference type="EMBL" id="LFTY01000002">
    <property type="protein sequence ID" value="KMW59799.1"/>
    <property type="molecule type" value="Genomic_DNA"/>
</dbReference>
<sequence length="73" mass="7975">MADDALIGFKFLESANGDFDKKDAAVDAMMDTLFVANWGTGGAEMPRSTREKVVEPAPDFGEMDFVEGFDFAM</sequence>
<evidence type="ECO:0000313" key="2">
    <source>
        <dbReference type="Proteomes" id="UP000037178"/>
    </source>
</evidence>
<keyword evidence="2" id="KW-1185">Reference proteome</keyword>
<proteinExistence type="predicted"/>
<dbReference type="Proteomes" id="UP000037178">
    <property type="component" value="Unassembled WGS sequence"/>
</dbReference>
<dbReference type="PATRIC" id="fig|1675527.3.peg.5020"/>
<evidence type="ECO:0000313" key="1">
    <source>
        <dbReference type="EMBL" id="KMW59799.1"/>
    </source>
</evidence>
<reference evidence="1 2" key="1">
    <citation type="submission" date="2015-06" db="EMBL/GenBank/DDBJ databases">
        <title>Draft genome sequence of an Alphaproteobacteria species associated to the Mediterranean sponge Oscarella lobularis.</title>
        <authorList>
            <person name="Jourda C."/>
            <person name="Santini S."/>
            <person name="Claverie J.-M."/>
        </authorList>
    </citation>
    <scope>NUCLEOTIDE SEQUENCE [LARGE SCALE GENOMIC DNA]</scope>
    <source>
        <strain evidence="1">IGS</strain>
    </source>
</reference>